<comment type="similarity">
    <text evidence="7">Belongs to the glycosyltransferase 87 family.</text>
</comment>
<evidence type="ECO:0000256" key="5">
    <source>
        <dbReference type="ARBA" id="ARBA00022989"/>
    </source>
</evidence>
<feature type="transmembrane region" description="Helical" evidence="9">
    <location>
        <begin position="295"/>
        <end position="316"/>
    </location>
</feature>
<reference evidence="10" key="1">
    <citation type="submission" date="2022-06" db="EMBL/GenBank/DDBJ databases">
        <title>Ornithinimicrobium HY1793.</title>
        <authorList>
            <person name="Huang Y."/>
        </authorList>
    </citation>
    <scope>NUCLEOTIDE SEQUENCE</scope>
    <source>
        <strain evidence="10">HY1793</strain>
    </source>
</reference>
<protein>
    <submittedName>
        <fullName evidence="10">DUF2029 domain-containing protein</fullName>
    </submittedName>
</protein>
<sequence length="455" mass="47932">MPRPPYVAPSRVDPVVATASRVIGGPLGRHARTGARGLRAVAAGLMALAGVMLALGVFQKGHCVVKGWANPDQFWRACYSDLPVLHVTTGLADRQLPYAGTGSDQPLLSGLVMWLLARITPQAGTGVGAQQWIFALWAALALLLVATAVLAGIALLPHDPWHLAHLAASPVLVVLALISTDLVGVALVMWAWWAWTRERPALAGVLVGLAFLVRPFPLVFLLAMVLVALRDGRTRAAATAVVAAMLGALALYVPALLFIGDGVLAAPRGWWAAGPGYGAPALLPQLFGLTVPAPVTTGIALAGWVLALAIGAWFALRSFGRPDTVQVAAVMLLVVALTAKSLSVQSGLWLLPLLALSGLRWRDHLIWAGAEIIHFEATWLHIGFGSDAGKGLPPETYGLAILLRLSAWAWVLGMVWLTPSRGRRPPEPAPRHTAGGGAEISQQAPNQQTLTQPTP</sequence>
<keyword evidence="5 9" id="KW-1133">Transmembrane helix</keyword>
<evidence type="ECO:0000256" key="1">
    <source>
        <dbReference type="ARBA" id="ARBA00004651"/>
    </source>
</evidence>
<dbReference type="EMBL" id="CP099489">
    <property type="protein sequence ID" value="USQ80072.1"/>
    <property type="molecule type" value="Genomic_DNA"/>
</dbReference>
<evidence type="ECO:0000313" key="10">
    <source>
        <dbReference type="EMBL" id="USQ80072.1"/>
    </source>
</evidence>
<keyword evidence="6 9" id="KW-0472">Membrane</keyword>
<feature type="compositionally biased region" description="Polar residues" evidence="8">
    <location>
        <begin position="440"/>
        <end position="455"/>
    </location>
</feature>
<evidence type="ECO:0000256" key="9">
    <source>
        <dbReference type="SAM" id="Phobius"/>
    </source>
</evidence>
<dbReference type="InterPro" id="IPR018584">
    <property type="entry name" value="GT87"/>
</dbReference>
<dbReference type="Proteomes" id="UP001056455">
    <property type="component" value="Chromosome"/>
</dbReference>
<feature type="transmembrane region" description="Helical" evidence="9">
    <location>
        <begin position="201"/>
        <end position="229"/>
    </location>
</feature>
<evidence type="ECO:0000256" key="4">
    <source>
        <dbReference type="ARBA" id="ARBA00022692"/>
    </source>
</evidence>
<organism evidence="10 11">
    <name type="scientific">Ornithinimicrobium faecis</name>
    <dbReference type="NCBI Taxonomy" id="2934158"/>
    <lineage>
        <taxon>Bacteria</taxon>
        <taxon>Bacillati</taxon>
        <taxon>Actinomycetota</taxon>
        <taxon>Actinomycetes</taxon>
        <taxon>Micrococcales</taxon>
        <taxon>Ornithinimicrobiaceae</taxon>
        <taxon>Ornithinimicrobium</taxon>
    </lineage>
</organism>
<keyword evidence="3" id="KW-0808">Transferase</keyword>
<evidence type="ECO:0000256" key="2">
    <source>
        <dbReference type="ARBA" id="ARBA00022475"/>
    </source>
</evidence>
<comment type="subcellular location">
    <subcellularLocation>
        <location evidence="1">Cell membrane</location>
        <topology evidence="1">Multi-pass membrane protein</topology>
    </subcellularLocation>
</comment>
<keyword evidence="4 9" id="KW-0812">Transmembrane</keyword>
<evidence type="ECO:0000256" key="7">
    <source>
        <dbReference type="ARBA" id="ARBA00024033"/>
    </source>
</evidence>
<proteinExistence type="inferred from homology"/>
<feature type="transmembrane region" description="Helical" evidence="9">
    <location>
        <begin position="236"/>
        <end position="259"/>
    </location>
</feature>
<feature type="transmembrane region" description="Helical" evidence="9">
    <location>
        <begin position="132"/>
        <end position="156"/>
    </location>
</feature>
<keyword evidence="2" id="KW-1003">Cell membrane</keyword>
<evidence type="ECO:0000256" key="8">
    <source>
        <dbReference type="SAM" id="MobiDB-lite"/>
    </source>
</evidence>
<feature type="transmembrane region" description="Helical" evidence="9">
    <location>
        <begin position="397"/>
        <end position="417"/>
    </location>
</feature>
<gene>
    <name evidence="10" type="ORF">NF556_21210</name>
</gene>
<feature type="region of interest" description="Disordered" evidence="8">
    <location>
        <begin position="422"/>
        <end position="455"/>
    </location>
</feature>
<evidence type="ECO:0000256" key="3">
    <source>
        <dbReference type="ARBA" id="ARBA00022679"/>
    </source>
</evidence>
<dbReference type="RefSeq" id="WP_252593385.1">
    <property type="nucleotide sequence ID" value="NZ_CP099489.1"/>
</dbReference>
<keyword evidence="11" id="KW-1185">Reference proteome</keyword>
<feature type="transmembrane region" description="Helical" evidence="9">
    <location>
        <begin position="168"/>
        <end position="195"/>
    </location>
</feature>
<dbReference type="Pfam" id="PF09594">
    <property type="entry name" value="GT87"/>
    <property type="match status" value="1"/>
</dbReference>
<name>A0ABY4YU20_9MICO</name>
<feature type="transmembrane region" description="Helical" evidence="9">
    <location>
        <begin position="37"/>
        <end position="58"/>
    </location>
</feature>
<evidence type="ECO:0000256" key="6">
    <source>
        <dbReference type="ARBA" id="ARBA00023136"/>
    </source>
</evidence>
<evidence type="ECO:0000313" key="11">
    <source>
        <dbReference type="Proteomes" id="UP001056455"/>
    </source>
</evidence>
<accession>A0ABY4YU20</accession>
<feature type="transmembrane region" description="Helical" evidence="9">
    <location>
        <begin position="328"/>
        <end position="351"/>
    </location>
</feature>